<proteinExistence type="predicted"/>
<sequence>MQPDFSRLATSWDEWANRAQLTHVGASDSRDDGDMAFTSDDASFFLRLEDGWWVLDEVDDRGKRYPGTARFSTFELVERYLIWTWASVARSRLGAEQLGRQLHSLGVKAGVEVLPTDREYVMELRLRDGVAILPASKVPVFSHVLDMPLHELDQMIRQGIG</sequence>
<dbReference type="EMBL" id="BCTA01000023">
    <property type="protein sequence ID" value="GAT08483.1"/>
    <property type="molecule type" value="Genomic_DNA"/>
</dbReference>
<gene>
    <name evidence="1" type="ORF">RMCN_1616</name>
</gene>
<comment type="caution">
    <text evidence="1">The sequence shown here is derived from an EMBL/GenBank/DDBJ whole genome shotgun (WGS) entry which is preliminary data.</text>
</comment>
<dbReference type="Proteomes" id="UP000069773">
    <property type="component" value="Unassembled WGS sequence"/>
</dbReference>
<name>A0ABQ0KGX0_MYCNV</name>
<organism evidence="1 2">
    <name type="scientific">Mycolicibacterium novocastrense</name>
    <name type="common">Mycobacterium novocastrense</name>
    <dbReference type="NCBI Taxonomy" id="59813"/>
    <lineage>
        <taxon>Bacteria</taxon>
        <taxon>Bacillati</taxon>
        <taxon>Actinomycetota</taxon>
        <taxon>Actinomycetes</taxon>
        <taxon>Mycobacteriales</taxon>
        <taxon>Mycobacteriaceae</taxon>
        <taxon>Mycolicibacterium</taxon>
    </lineage>
</organism>
<protein>
    <submittedName>
        <fullName evidence="1">Uncharacterized protein</fullName>
    </submittedName>
</protein>
<evidence type="ECO:0000313" key="2">
    <source>
        <dbReference type="Proteomes" id="UP000069773"/>
    </source>
</evidence>
<accession>A0ABQ0KGX0</accession>
<evidence type="ECO:0000313" key="1">
    <source>
        <dbReference type="EMBL" id="GAT08483.1"/>
    </source>
</evidence>
<keyword evidence="2" id="KW-1185">Reference proteome</keyword>
<reference evidence="1 2" key="1">
    <citation type="journal article" date="2016" name="Genome Announc.">
        <title>Draft Genome Sequences of Five Rapidly Growing Mycobacterium Species, M. thermoresistibile, M. fortuitum subsp. acetamidolyticum, M. canariasense, M. brisbanense, and M. novocastrense.</title>
        <authorList>
            <person name="Katahira K."/>
            <person name="Ogura Y."/>
            <person name="Gotoh Y."/>
            <person name="Hayashi T."/>
        </authorList>
    </citation>
    <scope>NUCLEOTIDE SEQUENCE [LARGE SCALE GENOMIC DNA]</scope>
    <source>
        <strain evidence="1 2">JCM18114</strain>
    </source>
</reference>